<keyword evidence="2" id="KW-1185">Reference proteome</keyword>
<dbReference type="Proteomes" id="UP000470771">
    <property type="component" value="Unassembled WGS sequence"/>
</dbReference>
<accession>A0A6N9NJL0</accession>
<reference evidence="1 2" key="1">
    <citation type="submission" date="2019-12" db="EMBL/GenBank/DDBJ databases">
        <authorList>
            <person name="Zhao J."/>
        </authorList>
    </citation>
    <scope>NUCLEOTIDE SEQUENCE [LARGE SCALE GENOMIC DNA]</scope>
    <source>
        <strain evidence="1 2">S-15</strain>
    </source>
</reference>
<evidence type="ECO:0000313" key="1">
    <source>
        <dbReference type="EMBL" id="NBG66052.1"/>
    </source>
</evidence>
<dbReference type="EMBL" id="WWNE01000006">
    <property type="protein sequence ID" value="NBG66052.1"/>
    <property type="molecule type" value="Genomic_DNA"/>
</dbReference>
<evidence type="ECO:0000313" key="2">
    <source>
        <dbReference type="Proteomes" id="UP000470771"/>
    </source>
</evidence>
<protein>
    <recommendedName>
        <fullName evidence="3">Septum formation inhibitor Maf</fullName>
    </recommendedName>
</protein>
<organism evidence="1 2">
    <name type="scientific">Acidiluteibacter ferrifornacis</name>
    <dbReference type="NCBI Taxonomy" id="2692424"/>
    <lineage>
        <taxon>Bacteria</taxon>
        <taxon>Pseudomonadati</taxon>
        <taxon>Bacteroidota</taxon>
        <taxon>Flavobacteriia</taxon>
        <taxon>Flavobacteriales</taxon>
        <taxon>Cryomorphaceae</taxon>
        <taxon>Acidiluteibacter</taxon>
    </lineage>
</organism>
<comment type="caution">
    <text evidence="1">The sequence shown here is derived from an EMBL/GenBank/DDBJ whole genome shotgun (WGS) entry which is preliminary data.</text>
</comment>
<proteinExistence type="predicted"/>
<dbReference type="AlphaFoldDB" id="A0A6N9NJL0"/>
<evidence type="ECO:0008006" key="3">
    <source>
        <dbReference type="Google" id="ProtNLM"/>
    </source>
</evidence>
<sequence>MKEIVLTALFCSLITCSNTEEKQPSSFEPQEAFSKYWYSGVAELNRYKLSQARYGEQREGDVVLIFVTEDFLLKKQVKDEDAKNELSTSVLKTNYIKKFTTGIYDYSLMSSVFTPINSKEYPSTIKVTTSSQEWCGHTYLQLNKNNTGYQFSGHSYFMNEGDEAGKFSNILLEDELFNRIRINYHSIPIGELELLPSTQWLRLSHNKVVPQKASISLSELKKSAQHLVLKVSYLHIERELSITFEKAFPHKILGWEESYPSGYGNNKKTMQTSAILDTTILSPYWNKNTNSDLELRELFFSK</sequence>
<dbReference type="RefSeq" id="WP_160632997.1">
    <property type="nucleotide sequence ID" value="NZ_WWNE01000006.1"/>
</dbReference>
<gene>
    <name evidence="1" type="ORF">GQN54_07965</name>
</gene>
<name>A0A6N9NJL0_9FLAO</name>